<evidence type="ECO:0000256" key="3">
    <source>
        <dbReference type="SAM" id="Phobius"/>
    </source>
</evidence>
<feature type="signal peptide" evidence="4">
    <location>
        <begin position="1"/>
        <end position="22"/>
    </location>
</feature>
<dbReference type="SUPFAM" id="SSF57586">
    <property type="entry name" value="TNF receptor-like"/>
    <property type="match status" value="1"/>
</dbReference>
<keyword evidence="7" id="KW-1185">Reference proteome</keyword>
<protein>
    <recommendedName>
        <fullName evidence="5">TNFR-Cys domain-containing protein</fullName>
    </recommendedName>
</protein>
<dbReference type="Proteomes" id="UP000265140">
    <property type="component" value="Chromosome 17"/>
</dbReference>
<evidence type="ECO:0000256" key="1">
    <source>
        <dbReference type="PROSITE-ProRule" id="PRU00206"/>
    </source>
</evidence>
<dbReference type="Pfam" id="PF00020">
    <property type="entry name" value="TNFR_c6"/>
    <property type="match status" value="1"/>
</dbReference>
<feature type="disulfide bond" evidence="1">
    <location>
        <begin position="62"/>
        <end position="77"/>
    </location>
</feature>
<dbReference type="PROSITE" id="PS00652">
    <property type="entry name" value="TNFR_NGFR_1"/>
    <property type="match status" value="1"/>
</dbReference>
<reference evidence="6" key="2">
    <citation type="submission" date="2020-02" db="EMBL/GenBank/DDBJ databases">
        <title>Esox lucius (northern pike) genome, fEsoLuc1, primary haplotype.</title>
        <authorList>
            <person name="Myers G."/>
            <person name="Karagic N."/>
            <person name="Meyer A."/>
            <person name="Pippel M."/>
            <person name="Reichard M."/>
            <person name="Winkler S."/>
            <person name="Tracey A."/>
            <person name="Sims Y."/>
            <person name="Howe K."/>
            <person name="Rhie A."/>
            <person name="Formenti G."/>
            <person name="Durbin R."/>
            <person name="Fedrigo O."/>
            <person name="Jarvis E.D."/>
        </authorList>
    </citation>
    <scope>NUCLEOTIDE SEQUENCE [LARGE SCALE GENOMIC DNA]</scope>
</reference>
<sequence>MDTQYVLLTCLLYFGIMGLAFASLCNETVFYEKEKKCCKLCPRGKFVKNDCTADLETDCRDCPENSFSDSIDRLKECSPCHECQQVFTSKCNQTANAKCSCHPGFLCSNLDCTKCEQKKCSKGEEVKRTGSIEYTYKCVVCPNNTYSDTEEGPCKPLTRCEASGYVPIFPGNKTHNAQCGLHDKKEKLDAIKLIMAIGFFFFGFSLLMFLTCACFWISKQKPKARATNSPTISVSVAPQDVCGCPLSKEESVGQHIQPTESDNYSNQSLLSTESNCFV</sequence>
<dbReference type="InParanoid" id="A0A3P8XWC6"/>
<dbReference type="GeneTree" id="ENSGT00940000173858"/>
<feature type="region of interest" description="Disordered" evidence="2">
    <location>
        <begin position="255"/>
        <end position="278"/>
    </location>
</feature>
<dbReference type="STRING" id="8010.ENSELUP00000008756"/>
<dbReference type="OMA" id="RTHNARC"/>
<dbReference type="GO" id="GO:0009897">
    <property type="term" value="C:external side of plasma membrane"/>
    <property type="evidence" value="ECO:0007669"/>
    <property type="project" value="TreeGrafter"/>
</dbReference>
<dbReference type="GO" id="GO:0045785">
    <property type="term" value="P:positive regulation of cell adhesion"/>
    <property type="evidence" value="ECO:0007669"/>
    <property type="project" value="TreeGrafter"/>
</dbReference>
<dbReference type="CDD" id="cd00185">
    <property type="entry name" value="TNFRSF"/>
    <property type="match status" value="1"/>
</dbReference>
<feature type="repeat" description="TNFR-Cys" evidence="1">
    <location>
        <begin position="61"/>
        <end position="99"/>
    </location>
</feature>
<reference evidence="6" key="3">
    <citation type="submission" date="2025-08" db="UniProtKB">
        <authorList>
            <consortium name="Ensembl"/>
        </authorList>
    </citation>
    <scope>IDENTIFICATION</scope>
</reference>
<dbReference type="AlphaFoldDB" id="A0A3P8XWC6"/>
<evidence type="ECO:0000313" key="7">
    <source>
        <dbReference type="Proteomes" id="UP000265140"/>
    </source>
</evidence>
<dbReference type="PANTHER" id="PTHR47388">
    <property type="entry name" value="TUMOR NECROSIS FACTOR RECEPTOR SUPERFAMILY MEMBER 18"/>
    <property type="match status" value="1"/>
</dbReference>
<dbReference type="Bgee" id="ENSELUG00000009367">
    <property type="expression patterns" value="Expressed in head kidney and 4 other cell types or tissues"/>
</dbReference>
<dbReference type="Gene3D" id="2.10.50.10">
    <property type="entry name" value="Tumor Necrosis Factor Receptor, subunit A, domain 2"/>
    <property type="match status" value="2"/>
</dbReference>
<comment type="caution">
    <text evidence="1">Lacks conserved residue(s) required for the propagation of feature annotation.</text>
</comment>
<reference evidence="7" key="1">
    <citation type="journal article" date="2014" name="PLoS ONE">
        <title>The genome and linkage map of the northern pike (Esox lucius): conserved synteny revealed between the salmonid sister group and the Neoteleostei.</title>
        <authorList>
            <person name="Rondeau E.B."/>
            <person name="Minkley D.R."/>
            <person name="Leong J.S."/>
            <person name="Messmer A.M."/>
            <person name="Jantzen J.R."/>
            <person name="von Schalburg K.R."/>
            <person name="Lemon C."/>
            <person name="Bird N.H."/>
            <person name="Koop B.F."/>
        </authorList>
    </citation>
    <scope>NUCLEOTIDE SEQUENCE</scope>
</reference>
<dbReference type="PRINTS" id="PR01968">
    <property type="entry name" value="TNFACTORR18"/>
</dbReference>
<keyword evidence="3" id="KW-0812">Transmembrane</keyword>
<dbReference type="FunCoup" id="A0A3P8XWC6">
    <property type="interactions" value="2"/>
</dbReference>
<evidence type="ECO:0000259" key="5">
    <source>
        <dbReference type="PROSITE" id="PS50050"/>
    </source>
</evidence>
<name>A0A3P8XWC6_ESOLU</name>
<keyword evidence="3" id="KW-1133">Transmembrane helix</keyword>
<dbReference type="PROSITE" id="PS50050">
    <property type="entry name" value="TNFR_NGFR_2"/>
    <property type="match status" value="1"/>
</dbReference>
<dbReference type="Ensembl" id="ENSELUT00000005031.3">
    <property type="protein sequence ID" value="ENSELUP00000008756.1"/>
    <property type="gene ID" value="ENSELUG00000009367.3"/>
</dbReference>
<feature type="chain" id="PRO_5018037636" description="TNFR-Cys domain-containing protein" evidence="4">
    <location>
        <begin position="23"/>
        <end position="278"/>
    </location>
</feature>
<evidence type="ECO:0000256" key="4">
    <source>
        <dbReference type="SAM" id="SignalP"/>
    </source>
</evidence>
<reference evidence="6" key="4">
    <citation type="submission" date="2025-09" db="UniProtKB">
        <authorList>
            <consortium name="Ensembl"/>
        </authorList>
    </citation>
    <scope>IDENTIFICATION</scope>
</reference>
<dbReference type="InterPro" id="IPR001368">
    <property type="entry name" value="TNFR/NGFR_Cys_rich_reg"/>
</dbReference>
<dbReference type="PANTHER" id="PTHR47388:SF1">
    <property type="entry name" value="TUMOR NECROSIS FACTOR RECEPTOR SUPERFAMILY MEMBER 18"/>
    <property type="match status" value="1"/>
</dbReference>
<keyword evidence="1" id="KW-1015">Disulfide bond</keyword>
<dbReference type="SMART" id="SM00208">
    <property type="entry name" value="TNFR"/>
    <property type="match status" value="3"/>
</dbReference>
<organism evidence="6 7">
    <name type="scientific">Esox lucius</name>
    <name type="common">Northern pike</name>
    <dbReference type="NCBI Taxonomy" id="8010"/>
    <lineage>
        <taxon>Eukaryota</taxon>
        <taxon>Metazoa</taxon>
        <taxon>Chordata</taxon>
        <taxon>Craniata</taxon>
        <taxon>Vertebrata</taxon>
        <taxon>Euteleostomi</taxon>
        <taxon>Actinopterygii</taxon>
        <taxon>Neopterygii</taxon>
        <taxon>Teleostei</taxon>
        <taxon>Protacanthopterygii</taxon>
        <taxon>Esociformes</taxon>
        <taxon>Esocidae</taxon>
        <taxon>Esox</taxon>
    </lineage>
</organism>
<dbReference type="GO" id="GO:0043066">
    <property type="term" value="P:negative regulation of apoptotic process"/>
    <property type="evidence" value="ECO:0007669"/>
    <property type="project" value="InterPro"/>
</dbReference>
<dbReference type="GO" id="GO:0005031">
    <property type="term" value="F:tumor necrosis factor receptor activity"/>
    <property type="evidence" value="ECO:0007669"/>
    <property type="project" value="InterPro"/>
</dbReference>
<dbReference type="InterPro" id="IPR022318">
    <property type="entry name" value="TNFR_18"/>
</dbReference>
<keyword evidence="3" id="KW-0472">Membrane</keyword>
<evidence type="ECO:0000256" key="2">
    <source>
        <dbReference type="SAM" id="MobiDB-lite"/>
    </source>
</evidence>
<dbReference type="InterPro" id="IPR053107">
    <property type="entry name" value="TNFRSF18"/>
</dbReference>
<keyword evidence="4" id="KW-0732">Signal</keyword>
<proteinExistence type="predicted"/>
<feature type="transmembrane region" description="Helical" evidence="3">
    <location>
        <begin position="193"/>
        <end position="217"/>
    </location>
</feature>
<feature type="domain" description="TNFR-Cys" evidence="5">
    <location>
        <begin position="61"/>
        <end position="99"/>
    </location>
</feature>
<accession>A0A3P8XWC6</accession>
<evidence type="ECO:0000313" key="6">
    <source>
        <dbReference type="Ensembl" id="ENSELUP00000008756.1"/>
    </source>
</evidence>